<organism evidence="1 2">
    <name type="scientific">Populus alba</name>
    <name type="common">White poplar</name>
    <dbReference type="NCBI Taxonomy" id="43335"/>
    <lineage>
        <taxon>Eukaryota</taxon>
        <taxon>Viridiplantae</taxon>
        <taxon>Streptophyta</taxon>
        <taxon>Embryophyta</taxon>
        <taxon>Tracheophyta</taxon>
        <taxon>Spermatophyta</taxon>
        <taxon>Magnoliopsida</taxon>
        <taxon>eudicotyledons</taxon>
        <taxon>Gunneridae</taxon>
        <taxon>Pentapetalae</taxon>
        <taxon>rosids</taxon>
        <taxon>fabids</taxon>
        <taxon>Malpighiales</taxon>
        <taxon>Salicaceae</taxon>
        <taxon>Saliceae</taxon>
        <taxon>Populus</taxon>
    </lineage>
</organism>
<accession>A0ACC4C538</accession>
<keyword evidence="2" id="KW-1185">Reference proteome</keyword>
<sequence>MRAPSSVIKQQFLKKWIMGLQVFGSAKQNMSILERKKAIRLSADIALASTRDGRTCWSRALIANASKEDDSKVLVQHLLAPESERLKKASTGLVMDNKRVRCKKILKRSCCIKRVRKETLDYIVSLRAQVDVMRNLAKATEAVNVKGTRDILSIVTYNDILPYEVLLKQLAVRFICAYFGQGGRNTWYYLYSFSYDCIRTKATSQRPGSKWFVCGTLPLLPDSTDSPTARLIPGS</sequence>
<dbReference type="EMBL" id="RCHU02000006">
    <property type="protein sequence ID" value="KAL3586357.1"/>
    <property type="molecule type" value="Genomic_DNA"/>
</dbReference>
<name>A0ACC4C538_POPAL</name>
<comment type="caution">
    <text evidence="1">The sequence shown here is derived from an EMBL/GenBank/DDBJ whole genome shotgun (WGS) entry which is preliminary data.</text>
</comment>
<evidence type="ECO:0000313" key="2">
    <source>
        <dbReference type="Proteomes" id="UP000309997"/>
    </source>
</evidence>
<evidence type="ECO:0000313" key="1">
    <source>
        <dbReference type="EMBL" id="KAL3586357.1"/>
    </source>
</evidence>
<reference evidence="1 2" key="1">
    <citation type="journal article" date="2024" name="Plant Biotechnol. J.">
        <title>Genome and CRISPR/Cas9 system of a widespread forest tree (Populus alba) in the world.</title>
        <authorList>
            <person name="Liu Y.J."/>
            <person name="Jiang P.F."/>
            <person name="Han X.M."/>
            <person name="Li X.Y."/>
            <person name="Wang H.M."/>
            <person name="Wang Y.J."/>
            <person name="Wang X.X."/>
            <person name="Zeng Q.Y."/>
        </authorList>
    </citation>
    <scope>NUCLEOTIDE SEQUENCE [LARGE SCALE GENOMIC DNA]</scope>
    <source>
        <strain evidence="2">cv. PAL-ZL1</strain>
    </source>
</reference>
<dbReference type="Proteomes" id="UP000309997">
    <property type="component" value="Unassembled WGS sequence"/>
</dbReference>
<proteinExistence type="predicted"/>
<gene>
    <name evidence="1" type="ORF">D5086_013224</name>
</gene>
<protein>
    <submittedName>
        <fullName evidence="1">Uncharacterized protein</fullName>
    </submittedName>
</protein>